<proteinExistence type="inferred from homology"/>
<dbReference type="Pfam" id="PF01648">
    <property type="entry name" value="ACPS"/>
    <property type="match status" value="1"/>
</dbReference>
<dbReference type="InterPro" id="IPR050559">
    <property type="entry name" value="P-Pant_transferase_sf"/>
</dbReference>
<dbReference type="GO" id="GO:0000287">
    <property type="term" value="F:magnesium ion binding"/>
    <property type="evidence" value="ECO:0007669"/>
    <property type="project" value="InterPro"/>
</dbReference>
<dbReference type="Gene3D" id="3.90.470.20">
    <property type="entry name" value="4'-phosphopantetheinyl transferase domain"/>
    <property type="match status" value="1"/>
</dbReference>
<protein>
    <submittedName>
        <fullName evidence="4">4-phosphopantetheinyl transferase</fullName>
    </submittedName>
</protein>
<keyword evidence="2 4" id="KW-0808">Transferase</keyword>
<evidence type="ECO:0000259" key="3">
    <source>
        <dbReference type="Pfam" id="PF01648"/>
    </source>
</evidence>
<dbReference type="InterPro" id="IPR008278">
    <property type="entry name" value="4-PPantetheinyl_Trfase_dom"/>
</dbReference>
<gene>
    <name evidence="4" type="ORF">ABB30_12020</name>
</gene>
<reference evidence="4 5" key="1">
    <citation type="submission" date="2015-05" db="EMBL/GenBank/DDBJ databases">
        <title>Genome sequencing and analysis of members of genus Stenotrophomonas.</title>
        <authorList>
            <person name="Patil P.P."/>
            <person name="Midha S."/>
            <person name="Patil P.B."/>
        </authorList>
    </citation>
    <scope>NUCLEOTIDE SEQUENCE [LARGE SCALE GENOMIC DNA]</scope>
    <source>
        <strain evidence="4 5">DSM 24757</strain>
    </source>
</reference>
<dbReference type="InterPro" id="IPR037143">
    <property type="entry name" value="4-PPantetheinyl_Trfase_dom_sf"/>
</dbReference>
<name>A0A0R0CZT7_9GAMM</name>
<dbReference type="SUPFAM" id="SSF56214">
    <property type="entry name" value="4'-phosphopantetheinyl transferase"/>
    <property type="match status" value="2"/>
</dbReference>
<evidence type="ECO:0000313" key="4">
    <source>
        <dbReference type="EMBL" id="KRG75405.1"/>
    </source>
</evidence>
<dbReference type="PANTHER" id="PTHR12215">
    <property type="entry name" value="PHOSPHOPANTETHEINE TRANSFERASE"/>
    <property type="match status" value="1"/>
</dbReference>
<organism evidence="4 5">
    <name type="scientific">Stenotrophomonas ginsengisoli</name>
    <dbReference type="NCBI Taxonomy" id="336566"/>
    <lineage>
        <taxon>Bacteria</taxon>
        <taxon>Pseudomonadati</taxon>
        <taxon>Pseudomonadota</taxon>
        <taxon>Gammaproteobacteria</taxon>
        <taxon>Lysobacterales</taxon>
        <taxon>Lysobacteraceae</taxon>
        <taxon>Stenotrophomonas</taxon>
    </lineage>
</organism>
<comment type="caution">
    <text evidence="4">The sequence shown here is derived from an EMBL/GenBank/DDBJ whole genome shotgun (WGS) entry which is preliminary data.</text>
</comment>
<dbReference type="GO" id="GO:0019878">
    <property type="term" value="P:lysine biosynthetic process via aminoadipic acid"/>
    <property type="evidence" value="ECO:0007669"/>
    <property type="project" value="TreeGrafter"/>
</dbReference>
<comment type="similarity">
    <text evidence="1">Belongs to the P-Pant transferase superfamily. Gsp/Sfp/HetI/AcpT family.</text>
</comment>
<dbReference type="STRING" id="336566.ABB30_12020"/>
<keyword evidence="5" id="KW-1185">Reference proteome</keyword>
<dbReference type="PANTHER" id="PTHR12215:SF10">
    <property type="entry name" value="L-AMINOADIPATE-SEMIALDEHYDE DEHYDROGENASE-PHOSPHOPANTETHEINYL TRANSFERASE"/>
    <property type="match status" value="1"/>
</dbReference>
<evidence type="ECO:0000313" key="5">
    <source>
        <dbReference type="Proteomes" id="UP000050956"/>
    </source>
</evidence>
<evidence type="ECO:0000256" key="1">
    <source>
        <dbReference type="ARBA" id="ARBA00010990"/>
    </source>
</evidence>
<dbReference type="EMBL" id="LDJM01000031">
    <property type="protein sequence ID" value="KRG75405.1"/>
    <property type="molecule type" value="Genomic_DNA"/>
</dbReference>
<evidence type="ECO:0000256" key="2">
    <source>
        <dbReference type="ARBA" id="ARBA00022679"/>
    </source>
</evidence>
<feature type="domain" description="4'-phosphopantetheinyl transferase" evidence="3">
    <location>
        <begin position="87"/>
        <end position="192"/>
    </location>
</feature>
<dbReference type="PATRIC" id="fig|336566.3.peg.1906"/>
<dbReference type="AlphaFoldDB" id="A0A0R0CZT7"/>
<sequence length="212" mass="23277">MVSQLPLAHWHHQGLQLWHLAHTPGSRGEPLARTVLGPALGMAPAALPISRSERGRPQLDAPLGGFDAGWSHSGGHLLVALGQRVRLGVDLERIQPRPKMAEVIARFFHPAEIDWLLGLDEAGRQHWFFRVWCAKEALLKAHGHGISFGLHRFALLARGSDLVLAHSDVELGPAASWQLHEWAIADDFRAALAWQVAGACDNGGHEHPYPPR</sequence>
<accession>A0A0R0CZT7</accession>
<dbReference type="Proteomes" id="UP000050956">
    <property type="component" value="Unassembled WGS sequence"/>
</dbReference>
<dbReference type="GO" id="GO:0005829">
    <property type="term" value="C:cytosol"/>
    <property type="evidence" value="ECO:0007669"/>
    <property type="project" value="TreeGrafter"/>
</dbReference>
<dbReference type="GO" id="GO:0008897">
    <property type="term" value="F:holo-[acyl-carrier-protein] synthase activity"/>
    <property type="evidence" value="ECO:0007669"/>
    <property type="project" value="InterPro"/>
</dbReference>